<dbReference type="EMBL" id="CP037968">
    <property type="protein sequence ID" value="QYZ79802.1"/>
    <property type="molecule type" value="Genomic_DNA"/>
</dbReference>
<sequence length="211" mass="22526">MAYADACVHPYPSGDTTAARLALEARACGFDTLVSTAGAGEFFGVTVVKGVLVRGRNPRDVARSVRRAPEGALVLVEGGDDGFNRAVLSTGGVDVLRGMHRAPRRAFDFVAAKIAAERAVAVEIDLAPLVAWRGRERQKVLGRYADLLGLQRKYGFSFCVASNAHSVLDLRNVRETVGLCGLFGMEEAEVRAALATVDALLDREGPVRVVT</sequence>
<dbReference type="Pfam" id="PF01876">
    <property type="entry name" value="RNase_P_p30"/>
    <property type="match status" value="1"/>
</dbReference>
<reference evidence="7" key="2">
    <citation type="submission" date="2019-03" db="EMBL/GenBank/DDBJ databases">
        <authorList>
            <person name="Chen S.-C."/>
            <person name="Wu S.-Y."/>
            <person name="Lai M.-C."/>
        </authorList>
    </citation>
    <scope>NUCLEOTIDE SEQUENCE</scope>
    <source>
        <strain evidence="7">ML15</strain>
    </source>
</reference>
<keyword evidence="5 6" id="KW-0378">Hydrolase</keyword>
<evidence type="ECO:0000256" key="1">
    <source>
        <dbReference type="ARBA" id="ARBA00022490"/>
    </source>
</evidence>
<comment type="function">
    <text evidence="6">Part of ribonuclease P, a protein complex that generates mature tRNA molecules by cleaving their 5'-ends.</text>
</comment>
<reference evidence="7" key="1">
    <citation type="journal article" date="2005" name="Int. J. Syst. Evol. Microbiol.">
        <title>Methanofollis formosanus sp. nov., isolated from a fish pond.</title>
        <authorList>
            <person name="Wu S.Y."/>
            <person name="Chen S.C."/>
            <person name="Lai M.C."/>
        </authorList>
    </citation>
    <scope>NUCLEOTIDE SEQUENCE</scope>
    <source>
        <strain evidence="7">ML15</strain>
    </source>
</reference>
<comment type="subcellular location">
    <subcellularLocation>
        <location evidence="6">Cytoplasm</location>
    </subcellularLocation>
</comment>
<keyword evidence="3 6" id="KW-0540">Nuclease</keyword>
<organism evidence="7 8">
    <name type="scientific">Methanofollis formosanus</name>
    <dbReference type="NCBI Taxonomy" id="299308"/>
    <lineage>
        <taxon>Archaea</taxon>
        <taxon>Methanobacteriati</taxon>
        <taxon>Methanobacteriota</taxon>
        <taxon>Stenosarchaea group</taxon>
        <taxon>Methanomicrobia</taxon>
        <taxon>Methanomicrobiales</taxon>
        <taxon>Methanomicrobiaceae</taxon>
        <taxon>Methanofollis</taxon>
    </lineage>
</organism>
<keyword evidence="4 6" id="KW-0255">Endonuclease</keyword>
<evidence type="ECO:0000313" key="8">
    <source>
        <dbReference type="Proteomes" id="UP000826709"/>
    </source>
</evidence>
<dbReference type="RefSeq" id="WP_220681110.1">
    <property type="nucleotide sequence ID" value="NZ_CP037968.1"/>
</dbReference>
<dbReference type="EC" id="3.1.26.5" evidence="6"/>
<gene>
    <name evidence="6" type="primary">rnp3</name>
    <name evidence="7" type="ORF">E2N92_10360</name>
</gene>
<dbReference type="InterPro" id="IPR016195">
    <property type="entry name" value="Pol/histidinol_Pase-like"/>
</dbReference>
<comment type="subunit">
    <text evidence="6">Consists of a catalytic RNA component and at least 4-5 protein subunits.</text>
</comment>
<dbReference type="InterPro" id="IPR023539">
    <property type="entry name" value="RNase_P_comp-3_arc"/>
</dbReference>
<comment type="catalytic activity">
    <reaction evidence="6">
        <text>Endonucleolytic cleavage of RNA, removing 5'-extranucleotides from tRNA precursor.</text>
        <dbReference type="EC" id="3.1.26.5"/>
    </reaction>
</comment>
<dbReference type="OrthoDB" id="85765at2157"/>
<dbReference type="GO" id="GO:0004526">
    <property type="term" value="F:ribonuclease P activity"/>
    <property type="evidence" value="ECO:0007669"/>
    <property type="project" value="UniProtKB-UniRule"/>
</dbReference>
<keyword evidence="1 6" id="KW-0963">Cytoplasm</keyword>
<dbReference type="GO" id="GO:0001682">
    <property type="term" value="P:tRNA 5'-leader removal"/>
    <property type="evidence" value="ECO:0007669"/>
    <property type="project" value="UniProtKB-UniRule"/>
</dbReference>
<evidence type="ECO:0000256" key="2">
    <source>
        <dbReference type="ARBA" id="ARBA00022694"/>
    </source>
</evidence>
<evidence type="ECO:0000256" key="3">
    <source>
        <dbReference type="ARBA" id="ARBA00022722"/>
    </source>
</evidence>
<proteinExistence type="inferred from homology"/>
<name>A0A8G1EHB0_9EURY</name>
<evidence type="ECO:0000256" key="4">
    <source>
        <dbReference type="ARBA" id="ARBA00022759"/>
    </source>
</evidence>
<dbReference type="GO" id="GO:0005737">
    <property type="term" value="C:cytoplasm"/>
    <property type="evidence" value="ECO:0007669"/>
    <property type="project" value="UniProtKB-SubCell"/>
</dbReference>
<evidence type="ECO:0000256" key="6">
    <source>
        <dbReference type="HAMAP-Rule" id="MF_00756"/>
    </source>
</evidence>
<dbReference type="Proteomes" id="UP000826709">
    <property type="component" value="Chromosome"/>
</dbReference>
<accession>A0A8G1EHB0</accession>
<dbReference type="HAMAP" id="MF_00756">
    <property type="entry name" value="RNase_P_3"/>
    <property type="match status" value="1"/>
</dbReference>
<evidence type="ECO:0000313" key="7">
    <source>
        <dbReference type="EMBL" id="QYZ79802.1"/>
    </source>
</evidence>
<dbReference type="Gene3D" id="3.20.20.140">
    <property type="entry name" value="Metal-dependent hydrolases"/>
    <property type="match status" value="1"/>
</dbReference>
<dbReference type="AlphaFoldDB" id="A0A8G1EHB0"/>
<dbReference type="InterPro" id="IPR002738">
    <property type="entry name" value="RNase_P_p30"/>
</dbReference>
<keyword evidence="2 6" id="KW-0819">tRNA processing</keyword>
<dbReference type="GO" id="GO:0030677">
    <property type="term" value="C:ribonuclease P complex"/>
    <property type="evidence" value="ECO:0007669"/>
    <property type="project" value="UniProtKB-UniRule"/>
</dbReference>
<keyword evidence="8" id="KW-1185">Reference proteome</keyword>
<dbReference type="KEGG" id="mfk:E2N92_10360"/>
<evidence type="ECO:0000256" key="5">
    <source>
        <dbReference type="ARBA" id="ARBA00022801"/>
    </source>
</evidence>
<dbReference type="SUPFAM" id="SSF89550">
    <property type="entry name" value="PHP domain-like"/>
    <property type="match status" value="1"/>
</dbReference>
<comment type="similarity">
    <text evidence="6">Belongs to the eukaryotic/archaeal RNase P protein component 3 family.</text>
</comment>
<protein>
    <recommendedName>
        <fullName evidence="6">Ribonuclease P protein component 3</fullName>
        <shortName evidence="6">RNase P component 3</shortName>
        <ecNumber evidence="6">3.1.26.5</ecNumber>
    </recommendedName>
    <alternativeName>
        <fullName evidence="6">Rpp30</fullName>
    </alternativeName>
</protein>